<dbReference type="RefSeq" id="XP_001878465.1">
    <property type="nucleotide sequence ID" value="XM_001878430.1"/>
</dbReference>
<dbReference type="KEGG" id="lbc:LACBIDRAFT_315672"/>
<dbReference type="Proteomes" id="UP000001194">
    <property type="component" value="Unassembled WGS sequence"/>
</dbReference>
<dbReference type="GeneID" id="6073788"/>
<name>B0D2W6_LACBS</name>
<evidence type="ECO:0000313" key="2">
    <source>
        <dbReference type="Proteomes" id="UP000001194"/>
    </source>
</evidence>
<dbReference type="AlphaFoldDB" id="B0D2W6"/>
<sequence>MLSLHCTLCYLKKRENHEGSFPYLAGNIHNIFLTLPTEHSEIHLNDCCDGN</sequence>
<dbReference type="HOGENOM" id="CLU_3106788_0_0_1"/>
<keyword evidence="2" id="KW-1185">Reference proteome</keyword>
<dbReference type="InParanoid" id="B0D2W6"/>
<organism evidence="2">
    <name type="scientific">Laccaria bicolor (strain S238N-H82 / ATCC MYA-4686)</name>
    <name type="common">Bicoloured deceiver</name>
    <name type="synonym">Laccaria laccata var. bicolor</name>
    <dbReference type="NCBI Taxonomy" id="486041"/>
    <lineage>
        <taxon>Eukaryota</taxon>
        <taxon>Fungi</taxon>
        <taxon>Dikarya</taxon>
        <taxon>Basidiomycota</taxon>
        <taxon>Agaricomycotina</taxon>
        <taxon>Agaricomycetes</taxon>
        <taxon>Agaricomycetidae</taxon>
        <taxon>Agaricales</taxon>
        <taxon>Agaricineae</taxon>
        <taxon>Hydnangiaceae</taxon>
        <taxon>Laccaria</taxon>
    </lineage>
</organism>
<evidence type="ECO:0000313" key="1">
    <source>
        <dbReference type="EMBL" id="EDR11164.1"/>
    </source>
</evidence>
<accession>B0D2W6</accession>
<protein>
    <submittedName>
        <fullName evidence="1">Predicted protein</fullName>
    </submittedName>
</protein>
<gene>
    <name evidence="1" type="ORF">LACBIDRAFT_315672</name>
</gene>
<dbReference type="EMBL" id="DS547096">
    <property type="protein sequence ID" value="EDR11164.1"/>
    <property type="molecule type" value="Genomic_DNA"/>
</dbReference>
<reference evidence="1 2" key="1">
    <citation type="journal article" date="2008" name="Nature">
        <title>The genome of Laccaria bicolor provides insights into mycorrhizal symbiosis.</title>
        <authorList>
            <person name="Martin F."/>
            <person name="Aerts A."/>
            <person name="Ahren D."/>
            <person name="Brun A."/>
            <person name="Danchin E.G.J."/>
            <person name="Duchaussoy F."/>
            <person name="Gibon J."/>
            <person name="Kohler A."/>
            <person name="Lindquist E."/>
            <person name="Pereda V."/>
            <person name="Salamov A."/>
            <person name="Shapiro H.J."/>
            <person name="Wuyts J."/>
            <person name="Blaudez D."/>
            <person name="Buee M."/>
            <person name="Brokstein P."/>
            <person name="Canbaeck B."/>
            <person name="Cohen D."/>
            <person name="Courty P.E."/>
            <person name="Coutinho P.M."/>
            <person name="Delaruelle C."/>
            <person name="Detter J.C."/>
            <person name="Deveau A."/>
            <person name="DiFazio S."/>
            <person name="Duplessis S."/>
            <person name="Fraissinet-Tachet L."/>
            <person name="Lucic E."/>
            <person name="Frey-Klett P."/>
            <person name="Fourrey C."/>
            <person name="Feussner I."/>
            <person name="Gay G."/>
            <person name="Grimwood J."/>
            <person name="Hoegger P.J."/>
            <person name="Jain P."/>
            <person name="Kilaru S."/>
            <person name="Labbe J."/>
            <person name="Lin Y.C."/>
            <person name="Legue V."/>
            <person name="Le Tacon F."/>
            <person name="Marmeisse R."/>
            <person name="Melayah D."/>
            <person name="Montanini B."/>
            <person name="Muratet M."/>
            <person name="Nehls U."/>
            <person name="Niculita-Hirzel H."/>
            <person name="Oudot-Le Secq M.P."/>
            <person name="Peter M."/>
            <person name="Quesneville H."/>
            <person name="Rajashekar B."/>
            <person name="Reich M."/>
            <person name="Rouhier N."/>
            <person name="Schmutz J."/>
            <person name="Yin T."/>
            <person name="Chalot M."/>
            <person name="Henrissat B."/>
            <person name="Kuees U."/>
            <person name="Lucas S."/>
            <person name="Van de Peer Y."/>
            <person name="Podila G.K."/>
            <person name="Polle A."/>
            <person name="Pukkila P.J."/>
            <person name="Richardson P.M."/>
            <person name="Rouze P."/>
            <person name="Sanders I.R."/>
            <person name="Stajich J.E."/>
            <person name="Tunlid A."/>
            <person name="Tuskan G."/>
            <person name="Grigoriev I.V."/>
        </authorList>
    </citation>
    <scope>NUCLEOTIDE SEQUENCE [LARGE SCALE GENOMIC DNA]</scope>
    <source>
        <strain evidence="2">S238N-H82 / ATCC MYA-4686</strain>
    </source>
</reference>
<proteinExistence type="predicted"/>